<protein>
    <submittedName>
        <fullName evidence="2">Heterokaryon incompatibility</fullName>
    </submittedName>
</protein>
<dbReference type="GeneID" id="28757566"/>
<evidence type="ECO:0000313" key="3">
    <source>
        <dbReference type="Proteomes" id="UP000077069"/>
    </source>
</evidence>
<dbReference type="PANTHER" id="PTHR24148">
    <property type="entry name" value="ANKYRIN REPEAT DOMAIN-CONTAINING PROTEIN 39 HOMOLOG-RELATED"/>
    <property type="match status" value="1"/>
</dbReference>
<proteinExistence type="predicted"/>
<dbReference type="Pfam" id="PF06985">
    <property type="entry name" value="HET"/>
    <property type="match status" value="1"/>
</dbReference>
<dbReference type="AlphaFoldDB" id="A0A177CU18"/>
<dbReference type="RefSeq" id="XP_018040642.1">
    <property type="nucleotide sequence ID" value="XM_018174080.1"/>
</dbReference>
<sequence length="163" mass="18190">MSIKEASGKYIAGSYTWGPSSPTAPITLNGSTFEIRENLHDFLKVCRHKDDAVLIWVDAICIDQSNLLERTHQVGLMVDIYGQAAAVAIWLGPSSETLDYAVDIIEKLGTDASIHLDSKHPHSVFAPGEDEAEKTVEVAAFFNLPWWFRVWTVQEYALAKKRV</sequence>
<accession>A0A177CU18</accession>
<dbReference type="InterPro" id="IPR010730">
    <property type="entry name" value="HET"/>
</dbReference>
<keyword evidence="3" id="KW-1185">Reference proteome</keyword>
<gene>
    <name evidence="2" type="ORF">CC84DRAFT_1085004</name>
</gene>
<evidence type="ECO:0000259" key="1">
    <source>
        <dbReference type="Pfam" id="PF06985"/>
    </source>
</evidence>
<dbReference type="InParanoid" id="A0A177CU18"/>
<organism evidence="2 3">
    <name type="scientific">Paraphaeosphaeria sporulosa</name>
    <dbReference type="NCBI Taxonomy" id="1460663"/>
    <lineage>
        <taxon>Eukaryota</taxon>
        <taxon>Fungi</taxon>
        <taxon>Dikarya</taxon>
        <taxon>Ascomycota</taxon>
        <taxon>Pezizomycotina</taxon>
        <taxon>Dothideomycetes</taxon>
        <taxon>Pleosporomycetidae</taxon>
        <taxon>Pleosporales</taxon>
        <taxon>Massarineae</taxon>
        <taxon>Didymosphaeriaceae</taxon>
        <taxon>Paraphaeosphaeria</taxon>
    </lineage>
</organism>
<dbReference type="InterPro" id="IPR052895">
    <property type="entry name" value="HetReg/Transcr_Mod"/>
</dbReference>
<evidence type="ECO:0000313" key="2">
    <source>
        <dbReference type="EMBL" id="OAG10277.1"/>
    </source>
</evidence>
<reference evidence="2 3" key="1">
    <citation type="submission" date="2016-05" db="EMBL/GenBank/DDBJ databases">
        <title>Comparative analysis of secretome profiles of manganese(II)-oxidizing ascomycete fungi.</title>
        <authorList>
            <consortium name="DOE Joint Genome Institute"/>
            <person name="Zeiner C.A."/>
            <person name="Purvine S.O."/>
            <person name="Zink E.M."/>
            <person name="Wu S."/>
            <person name="Pasa-Tolic L."/>
            <person name="Chaput D.L."/>
            <person name="Haridas S."/>
            <person name="Grigoriev I.V."/>
            <person name="Santelli C.M."/>
            <person name="Hansel C.M."/>
        </authorList>
    </citation>
    <scope>NUCLEOTIDE SEQUENCE [LARGE SCALE GENOMIC DNA]</scope>
    <source>
        <strain evidence="2 3">AP3s5-JAC2a</strain>
    </source>
</reference>
<feature type="non-terminal residue" evidence="2">
    <location>
        <position position="163"/>
    </location>
</feature>
<dbReference type="Proteomes" id="UP000077069">
    <property type="component" value="Unassembled WGS sequence"/>
</dbReference>
<dbReference type="EMBL" id="KV441549">
    <property type="protein sequence ID" value="OAG10277.1"/>
    <property type="molecule type" value="Genomic_DNA"/>
</dbReference>
<dbReference type="STRING" id="1460663.A0A177CU18"/>
<dbReference type="PANTHER" id="PTHR24148:SF73">
    <property type="entry name" value="HET DOMAIN PROTEIN (AFU_ORTHOLOGUE AFUA_8G01020)"/>
    <property type="match status" value="1"/>
</dbReference>
<name>A0A177CU18_9PLEO</name>
<dbReference type="OrthoDB" id="2157530at2759"/>
<feature type="domain" description="Heterokaryon incompatibility" evidence="1">
    <location>
        <begin position="10"/>
        <end position="155"/>
    </location>
</feature>